<proteinExistence type="predicted"/>
<evidence type="ECO:0000256" key="1">
    <source>
        <dbReference type="SAM" id="Phobius"/>
    </source>
</evidence>
<feature type="transmembrane region" description="Helical" evidence="1">
    <location>
        <begin position="41"/>
        <end position="63"/>
    </location>
</feature>
<accession>A0A0V0GZG4</accession>
<feature type="non-terminal residue" evidence="2">
    <location>
        <position position="1"/>
    </location>
</feature>
<reference evidence="2" key="1">
    <citation type="submission" date="2015-12" db="EMBL/GenBank/DDBJ databases">
        <title>Gene expression during late stages of embryo sac development: a critical building block for successful pollen-pistil interactions.</title>
        <authorList>
            <person name="Liu Y."/>
            <person name="Joly V."/>
            <person name="Sabar M."/>
            <person name="Matton D.P."/>
        </authorList>
    </citation>
    <scope>NUCLEOTIDE SEQUENCE</scope>
</reference>
<name>A0A0V0GZG4_SOLCH</name>
<keyword evidence="1" id="KW-1133">Transmembrane helix</keyword>
<dbReference type="EMBL" id="GEDG01027910">
    <property type="protein sequence ID" value="JAP13525.1"/>
    <property type="molecule type" value="Transcribed_RNA"/>
</dbReference>
<keyword evidence="1" id="KW-0472">Membrane</keyword>
<sequence>GTALYWDSYYYSCYYYVLRWERYFKDHKGYIRKYLLLVNHLINNFLCSSCLLSRMLIFFLRIISERTLVHFFFCYHSLAP</sequence>
<dbReference type="AlphaFoldDB" id="A0A0V0GZG4"/>
<evidence type="ECO:0000313" key="2">
    <source>
        <dbReference type="EMBL" id="JAP13525.1"/>
    </source>
</evidence>
<organism evidence="2">
    <name type="scientific">Solanum chacoense</name>
    <name type="common">Chaco potato</name>
    <dbReference type="NCBI Taxonomy" id="4108"/>
    <lineage>
        <taxon>Eukaryota</taxon>
        <taxon>Viridiplantae</taxon>
        <taxon>Streptophyta</taxon>
        <taxon>Embryophyta</taxon>
        <taxon>Tracheophyta</taxon>
        <taxon>Spermatophyta</taxon>
        <taxon>Magnoliopsida</taxon>
        <taxon>eudicotyledons</taxon>
        <taxon>Gunneridae</taxon>
        <taxon>Pentapetalae</taxon>
        <taxon>asterids</taxon>
        <taxon>lamiids</taxon>
        <taxon>Solanales</taxon>
        <taxon>Solanaceae</taxon>
        <taxon>Solanoideae</taxon>
        <taxon>Solaneae</taxon>
        <taxon>Solanum</taxon>
    </lineage>
</organism>
<keyword evidence="1" id="KW-0812">Transmembrane</keyword>
<protein>
    <submittedName>
        <fullName evidence="2">Putative ovule protein</fullName>
    </submittedName>
</protein>